<evidence type="ECO:0000259" key="6">
    <source>
        <dbReference type="Pfam" id="PF18133"/>
    </source>
</evidence>
<evidence type="ECO:0000259" key="5">
    <source>
        <dbReference type="Pfam" id="PF18128"/>
    </source>
</evidence>
<evidence type="ECO:0000313" key="8">
    <source>
        <dbReference type="Proteomes" id="UP000824243"/>
    </source>
</evidence>
<feature type="domain" description="Hydrogen maturase F dimerization" evidence="5">
    <location>
        <begin position="213"/>
        <end position="311"/>
    </location>
</feature>
<dbReference type="InterPro" id="IPR005225">
    <property type="entry name" value="Small_GTP-bd"/>
</dbReference>
<name>A0A9D1VYU7_9FIRM</name>
<dbReference type="Gene3D" id="3.40.50.11420">
    <property type="match status" value="1"/>
</dbReference>
<dbReference type="InterPro" id="IPR041606">
    <property type="entry name" value="HydF_dimer"/>
</dbReference>
<dbReference type="SUPFAM" id="SSF52540">
    <property type="entry name" value="P-loop containing nucleoside triphosphate hydrolases"/>
    <property type="match status" value="1"/>
</dbReference>
<feature type="domain" description="G" evidence="4">
    <location>
        <begin position="14"/>
        <end position="128"/>
    </location>
</feature>
<dbReference type="NCBIfam" id="TIGR03918">
    <property type="entry name" value="GTP_HydF"/>
    <property type="match status" value="1"/>
</dbReference>
<gene>
    <name evidence="7" type="primary">hydF</name>
    <name evidence="7" type="ORF">H9981_08750</name>
</gene>
<dbReference type="GO" id="GO:0005525">
    <property type="term" value="F:GTP binding"/>
    <property type="evidence" value="ECO:0007669"/>
    <property type="project" value="UniProtKB-KW"/>
</dbReference>
<dbReference type="InterPro" id="IPR040644">
    <property type="entry name" value="HydF_tetramer"/>
</dbReference>
<evidence type="ECO:0000256" key="1">
    <source>
        <dbReference type="ARBA" id="ARBA00022741"/>
    </source>
</evidence>
<dbReference type="PANTHER" id="PTHR42714:SF6">
    <property type="entry name" value="TRANSLATION INITIATION FACTOR IF-2"/>
    <property type="match status" value="1"/>
</dbReference>
<evidence type="ECO:0000256" key="3">
    <source>
        <dbReference type="SAM" id="MobiDB-lite"/>
    </source>
</evidence>
<evidence type="ECO:0000313" key="7">
    <source>
        <dbReference type="EMBL" id="HIX49078.1"/>
    </source>
</evidence>
<feature type="domain" description="Hydrogen maturase F tetramerization" evidence="6">
    <location>
        <begin position="316"/>
        <end position="431"/>
    </location>
</feature>
<accession>A0A9D1VYU7</accession>
<dbReference type="InterPro" id="IPR023873">
    <property type="entry name" value="FeFe-hyd_GTPase_HydF"/>
</dbReference>
<dbReference type="PANTHER" id="PTHR42714">
    <property type="entry name" value="TRNA MODIFICATION GTPASE GTPBP3"/>
    <property type="match status" value="1"/>
</dbReference>
<feature type="compositionally biased region" description="Basic and acidic residues" evidence="3">
    <location>
        <begin position="148"/>
        <end position="170"/>
    </location>
</feature>
<reference evidence="7" key="2">
    <citation type="submission" date="2021-04" db="EMBL/GenBank/DDBJ databases">
        <authorList>
            <person name="Gilroy R."/>
        </authorList>
    </citation>
    <scope>NUCLEOTIDE SEQUENCE</scope>
    <source>
        <strain evidence="7">ChiSjej5B23-15282</strain>
    </source>
</reference>
<evidence type="ECO:0000259" key="4">
    <source>
        <dbReference type="Pfam" id="PF01926"/>
    </source>
</evidence>
<dbReference type="NCBIfam" id="TIGR00231">
    <property type="entry name" value="small_GTP"/>
    <property type="match status" value="1"/>
</dbReference>
<dbReference type="CDD" id="cd00880">
    <property type="entry name" value="Era_like"/>
    <property type="match status" value="1"/>
</dbReference>
<sequence>MSMNQTPSSERVHIGFFGRRNAGKSSVMNAVTGQDIAVVSDVRGTTTDPVYKSMELLPLGPVVMMDTPGIDDEGELGKLRVRKSYQVLNKTDAAVLVIDGTVGAAPEDMALLERIREKKIPYVIAVNKKEAAEEAALKKTVEQLSREKAVGGGKNEENGKCGKSVKRGESGSEGSVEDTGRVICVSAATGEGIPELKELIASAARMEEPERYIVRDLLDPSDMAVLVVPIDKAAPKGRLILPQQQTIRDILEADAVSVVVKETELKNVLGRFREKPKLVITDSQAFEKVAADTPDDILLTSFSILFARYKGDLASVVKGVTALDTVEDGDVILISEGCTHHRQCDDIGTVKLPRWIREYTGKEIRIETTSGTEFPDELTKYKMIIHCGGCMLNEREMKYRLKCAEDLGVPMTNYGIAIAFMKGILKRSVEVFPEIYEML</sequence>
<dbReference type="GO" id="GO:0030488">
    <property type="term" value="P:tRNA methylation"/>
    <property type="evidence" value="ECO:0007669"/>
    <property type="project" value="TreeGrafter"/>
</dbReference>
<protein>
    <submittedName>
        <fullName evidence="7">[FeFe] hydrogenase H-cluster maturation GTPase HydF</fullName>
    </submittedName>
</protein>
<dbReference type="EMBL" id="DXFA01000148">
    <property type="protein sequence ID" value="HIX49078.1"/>
    <property type="molecule type" value="Genomic_DNA"/>
</dbReference>
<evidence type="ECO:0000256" key="2">
    <source>
        <dbReference type="ARBA" id="ARBA00023134"/>
    </source>
</evidence>
<dbReference type="Gene3D" id="3.40.50.11410">
    <property type="match status" value="1"/>
</dbReference>
<comment type="caution">
    <text evidence="7">The sequence shown here is derived from an EMBL/GenBank/DDBJ whole genome shotgun (WGS) entry which is preliminary data.</text>
</comment>
<dbReference type="Proteomes" id="UP000824243">
    <property type="component" value="Unassembled WGS sequence"/>
</dbReference>
<keyword evidence="2" id="KW-0342">GTP-binding</keyword>
<dbReference type="Pfam" id="PF01926">
    <property type="entry name" value="MMR_HSR1"/>
    <property type="match status" value="1"/>
</dbReference>
<keyword evidence="1" id="KW-0547">Nucleotide-binding</keyword>
<organism evidence="7 8">
    <name type="scientific">Candidatus Mediterraneibacter caccavium</name>
    <dbReference type="NCBI Taxonomy" id="2838661"/>
    <lineage>
        <taxon>Bacteria</taxon>
        <taxon>Bacillati</taxon>
        <taxon>Bacillota</taxon>
        <taxon>Clostridia</taxon>
        <taxon>Lachnospirales</taxon>
        <taxon>Lachnospiraceae</taxon>
        <taxon>Mediterraneibacter</taxon>
    </lineage>
</organism>
<dbReference type="AlphaFoldDB" id="A0A9D1VYU7"/>
<dbReference type="GO" id="GO:0005737">
    <property type="term" value="C:cytoplasm"/>
    <property type="evidence" value="ECO:0007669"/>
    <property type="project" value="TreeGrafter"/>
</dbReference>
<reference evidence="7" key="1">
    <citation type="journal article" date="2021" name="PeerJ">
        <title>Extensive microbial diversity within the chicken gut microbiome revealed by metagenomics and culture.</title>
        <authorList>
            <person name="Gilroy R."/>
            <person name="Ravi A."/>
            <person name="Getino M."/>
            <person name="Pursley I."/>
            <person name="Horton D.L."/>
            <person name="Alikhan N.F."/>
            <person name="Baker D."/>
            <person name="Gharbi K."/>
            <person name="Hall N."/>
            <person name="Watson M."/>
            <person name="Adriaenssens E.M."/>
            <person name="Foster-Nyarko E."/>
            <person name="Jarju S."/>
            <person name="Secka A."/>
            <person name="Antonio M."/>
            <person name="Oren A."/>
            <person name="Chaudhuri R.R."/>
            <person name="La Ragione R."/>
            <person name="Hildebrand F."/>
            <person name="Pallen M.J."/>
        </authorList>
    </citation>
    <scope>NUCLEOTIDE SEQUENCE</scope>
    <source>
        <strain evidence="7">ChiSjej5B23-15282</strain>
    </source>
</reference>
<dbReference type="Gene3D" id="3.40.50.300">
    <property type="entry name" value="P-loop containing nucleotide triphosphate hydrolases"/>
    <property type="match status" value="1"/>
</dbReference>
<dbReference type="Pfam" id="PF18128">
    <property type="entry name" value="HydF_dimer"/>
    <property type="match status" value="1"/>
</dbReference>
<dbReference type="InterPro" id="IPR027417">
    <property type="entry name" value="P-loop_NTPase"/>
</dbReference>
<dbReference type="GO" id="GO:0002098">
    <property type="term" value="P:tRNA wobble uridine modification"/>
    <property type="evidence" value="ECO:0007669"/>
    <property type="project" value="TreeGrafter"/>
</dbReference>
<dbReference type="Pfam" id="PF18133">
    <property type="entry name" value="HydF_tetramer"/>
    <property type="match status" value="1"/>
</dbReference>
<proteinExistence type="predicted"/>
<feature type="region of interest" description="Disordered" evidence="3">
    <location>
        <begin position="148"/>
        <end position="176"/>
    </location>
</feature>
<dbReference type="InterPro" id="IPR006073">
    <property type="entry name" value="GTP-bd"/>
</dbReference>